<evidence type="ECO:0000313" key="3">
    <source>
        <dbReference type="Proteomes" id="UP000030678"/>
    </source>
</evidence>
<name>V9DPA9_9EURO</name>
<feature type="region of interest" description="Disordered" evidence="1">
    <location>
        <begin position="19"/>
        <end position="38"/>
    </location>
</feature>
<protein>
    <recommendedName>
        <fullName evidence="4">Transcription factor domain-containing protein</fullName>
    </recommendedName>
</protein>
<accession>V9DPA9</accession>
<dbReference type="HOGENOM" id="CLU_015771_0_1_1"/>
<dbReference type="VEuPathDB" id="FungiDB:G647_00935"/>
<evidence type="ECO:0008006" key="4">
    <source>
        <dbReference type="Google" id="ProtNLM"/>
    </source>
</evidence>
<dbReference type="Proteomes" id="UP000030678">
    <property type="component" value="Unassembled WGS sequence"/>
</dbReference>
<sequence length="619" mass="69195">MACNAQAGRFMFVEYSKPVEPAKGQKKRRGGPSEVRAHITKNYHRTLRVKRLESLKQGEVPPFLGTFQRQDSSEGNEDDEFPDPGVINQASWSTGNADQTISPSAPMSAWTKPSPSTTATTTTTSWSSEAPRRSSTNEDLTLRLNTSFGLQTVLGEGRIDPFDVLPAQGMPMFVHQVLDHALVHSWPNTVPVKRSLAPINPVKSSWLKMAMEHPVAFHAFLYATSFHILCAHQGHEINDSAALLRLSHKVETIKLVNEQLQNLSLVPKRKATGAAAAAAARYGEEEEKRAPPKSMGMGTGPTDALIMAVTILSIHSQRDESVYAKIHAQSPLARLNHLDIYGSMINDEKHIQGIRLLVGQKGGLDAIECYGMADTMQLCDLYFASKYACRPTYPWRKPVRSLVMEGKHVLDHTAIELDSKLGSGFRYLRHTSTGQQLLDVLDAYSEITVALDHHVRGGPTAPELVDLMEVRNCTQHRLLSGLPNPVDLSDPELCLHHAVRLASLIFSDMVIFPLPPTQGVKPRLALMLRQTLETCHLHRYWELHNQVLIWALTLGAIAASYTAQRSWYIDQLLQETSIMQIEDWSVLESICSRFLWWKPICSEPLEWLWNEMISTINVT</sequence>
<proteinExistence type="predicted"/>
<feature type="compositionally biased region" description="Low complexity" evidence="1">
    <location>
        <begin position="108"/>
        <end position="128"/>
    </location>
</feature>
<dbReference type="OrthoDB" id="3469466at2759"/>
<feature type="compositionally biased region" description="Polar residues" evidence="1">
    <location>
        <begin position="88"/>
        <end position="105"/>
    </location>
</feature>
<dbReference type="RefSeq" id="XP_008722560.1">
    <property type="nucleotide sequence ID" value="XM_008724338.1"/>
</dbReference>
<evidence type="ECO:0000313" key="2">
    <source>
        <dbReference type="EMBL" id="ETI28486.1"/>
    </source>
</evidence>
<dbReference type="PANTHER" id="PTHR37540">
    <property type="entry name" value="TRANSCRIPTION FACTOR (ACR-2), PUTATIVE-RELATED-RELATED"/>
    <property type="match status" value="1"/>
</dbReference>
<reference evidence="2 3" key="1">
    <citation type="submission" date="2013-03" db="EMBL/GenBank/DDBJ databases">
        <title>The Genome Sequence of Cladophialophora carrionii CBS 160.54.</title>
        <authorList>
            <consortium name="The Broad Institute Genomics Platform"/>
            <person name="Cuomo C."/>
            <person name="de Hoog S."/>
            <person name="Gorbushina A."/>
            <person name="Walker B."/>
            <person name="Young S.K."/>
            <person name="Zeng Q."/>
            <person name="Gargeya S."/>
            <person name="Fitzgerald M."/>
            <person name="Haas B."/>
            <person name="Abouelleil A."/>
            <person name="Allen A.W."/>
            <person name="Alvarado L."/>
            <person name="Arachchi H.M."/>
            <person name="Berlin A.M."/>
            <person name="Chapman S.B."/>
            <person name="Gainer-Dewar J."/>
            <person name="Goldberg J."/>
            <person name="Griggs A."/>
            <person name="Gujja S."/>
            <person name="Hansen M."/>
            <person name="Howarth C."/>
            <person name="Imamovic A."/>
            <person name="Ireland A."/>
            <person name="Larimer J."/>
            <person name="McCowan C."/>
            <person name="Murphy C."/>
            <person name="Pearson M."/>
            <person name="Poon T.W."/>
            <person name="Priest M."/>
            <person name="Roberts A."/>
            <person name="Saif S."/>
            <person name="Shea T."/>
            <person name="Sisk P."/>
            <person name="Sykes S."/>
            <person name="Wortman J."/>
            <person name="Nusbaum C."/>
            <person name="Birren B."/>
        </authorList>
    </citation>
    <scope>NUCLEOTIDE SEQUENCE [LARGE SCALE GENOMIC DNA]</scope>
    <source>
        <strain evidence="2 3">CBS 160.54</strain>
    </source>
</reference>
<feature type="region of interest" description="Disordered" evidence="1">
    <location>
        <begin position="60"/>
        <end position="138"/>
    </location>
</feature>
<evidence type="ECO:0000256" key="1">
    <source>
        <dbReference type="SAM" id="MobiDB-lite"/>
    </source>
</evidence>
<dbReference type="GeneID" id="19979428"/>
<dbReference type="AlphaFoldDB" id="V9DPA9"/>
<dbReference type="EMBL" id="KB822697">
    <property type="protein sequence ID" value="ETI28486.1"/>
    <property type="molecule type" value="Genomic_DNA"/>
</dbReference>
<gene>
    <name evidence="2" type="ORF">G647_00935</name>
</gene>
<dbReference type="PANTHER" id="PTHR37540:SF5">
    <property type="entry name" value="TRANSCRIPTION FACTOR DOMAIN-CONTAINING PROTEIN"/>
    <property type="match status" value="1"/>
</dbReference>
<organism evidence="2 3">
    <name type="scientific">Cladophialophora carrionii CBS 160.54</name>
    <dbReference type="NCBI Taxonomy" id="1279043"/>
    <lineage>
        <taxon>Eukaryota</taxon>
        <taxon>Fungi</taxon>
        <taxon>Dikarya</taxon>
        <taxon>Ascomycota</taxon>
        <taxon>Pezizomycotina</taxon>
        <taxon>Eurotiomycetes</taxon>
        <taxon>Chaetothyriomycetidae</taxon>
        <taxon>Chaetothyriales</taxon>
        <taxon>Herpotrichiellaceae</taxon>
        <taxon>Cladophialophora</taxon>
    </lineage>
</organism>